<feature type="region of interest" description="Disordered" evidence="1">
    <location>
        <begin position="394"/>
        <end position="471"/>
    </location>
</feature>
<evidence type="ECO:0000313" key="3">
    <source>
        <dbReference type="Proteomes" id="UP000053958"/>
    </source>
</evidence>
<keyword evidence="3" id="KW-1185">Reference proteome</keyword>
<dbReference type="AlphaFoldDB" id="A0A0F4YRH0"/>
<accession>A0A0F4YRH0</accession>
<evidence type="ECO:0000256" key="1">
    <source>
        <dbReference type="SAM" id="MobiDB-lite"/>
    </source>
</evidence>
<feature type="compositionally biased region" description="Basic and acidic residues" evidence="1">
    <location>
        <begin position="423"/>
        <end position="433"/>
    </location>
</feature>
<feature type="non-terminal residue" evidence="2">
    <location>
        <position position="1"/>
    </location>
</feature>
<proteinExistence type="predicted"/>
<name>A0A0F4YRH0_RASE3</name>
<feature type="region of interest" description="Disordered" evidence="1">
    <location>
        <begin position="246"/>
        <end position="353"/>
    </location>
</feature>
<feature type="compositionally biased region" description="Low complexity" evidence="1">
    <location>
        <begin position="283"/>
        <end position="299"/>
    </location>
</feature>
<organism evidence="2 3">
    <name type="scientific">Rasamsonia emersonii (strain ATCC 16479 / CBS 393.64 / IMI 116815)</name>
    <dbReference type="NCBI Taxonomy" id="1408163"/>
    <lineage>
        <taxon>Eukaryota</taxon>
        <taxon>Fungi</taxon>
        <taxon>Dikarya</taxon>
        <taxon>Ascomycota</taxon>
        <taxon>Pezizomycotina</taxon>
        <taxon>Eurotiomycetes</taxon>
        <taxon>Eurotiomycetidae</taxon>
        <taxon>Eurotiales</taxon>
        <taxon>Trichocomaceae</taxon>
        <taxon>Rasamsonia</taxon>
    </lineage>
</organism>
<reference evidence="2 3" key="1">
    <citation type="submission" date="2015-04" db="EMBL/GenBank/DDBJ databases">
        <authorList>
            <person name="Heijne W.H."/>
            <person name="Fedorova N.D."/>
            <person name="Nierman W.C."/>
            <person name="Vollebregt A.W."/>
            <person name="Zhao Z."/>
            <person name="Wu L."/>
            <person name="Kumar M."/>
            <person name="Stam H."/>
            <person name="van den Berg M.A."/>
            <person name="Pel H.J."/>
        </authorList>
    </citation>
    <scope>NUCLEOTIDE SEQUENCE [LARGE SCALE GENOMIC DNA]</scope>
    <source>
        <strain evidence="2 3">CBS 393.64</strain>
    </source>
</reference>
<feature type="compositionally biased region" description="Basic and acidic residues" evidence="1">
    <location>
        <begin position="247"/>
        <end position="282"/>
    </location>
</feature>
<dbReference type="EMBL" id="LASV01000222">
    <property type="protein sequence ID" value="KKA20887.1"/>
    <property type="molecule type" value="Genomic_DNA"/>
</dbReference>
<dbReference type="RefSeq" id="XP_013327499.1">
    <property type="nucleotide sequence ID" value="XM_013472045.1"/>
</dbReference>
<feature type="compositionally biased region" description="Basic and acidic residues" evidence="1">
    <location>
        <begin position="449"/>
        <end position="462"/>
    </location>
</feature>
<dbReference type="Proteomes" id="UP000053958">
    <property type="component" value="Unassembled WGS sequence"/>
</dbReference>
<evidence type="ECO:0000313" key="2">
    <source>
        <dbReference type="EMBL" id="KKA20887.1"/>
    </source>
</evidence>
<protein>
    <submittedName>
        <fullName evidence="2">Uncharacterized protein</fullName>
    </submittedName>
</protein>
<dbReference type="GeneID" id="25317448"/>
<comment type="caution">
    <text evidence="2">The sequence shown here is derived from an EMBL/GenBank/DDBJ whole genome shotgun (WGS) entry which is preliminary data.</text>
</comment>
<sequence>ADMHSKRMTCTFSCHGRVLGLRSVVTSTTPQDHTACLTGNCAPVTGVYFLRAALFIRSNIALPMLPTWARIDVRTAPWMSRSFLMALANTRFNPASWPKQPVQKQSRLFSTEHNNQPSSFRLQVVEGHLVLQVVPLCIKRYIGPNRMCVIEKVRDVYPDRVRTRRTIYQCPRSNGNRLCSLTRIHDLGEIFHEHAWRYDHSRISPGYDTSAVVEVEPRLSSRNRRNIRTFTYGDILRALSLPFSRRGSREARNQRMQDGRVRENIRNSHPTSREPRSSRRFSEPYSYRPPAASSSLPREIISTQSTERQSSPPPVTRQPRRPRERSPAVERVPLRRPQTAPSTPVIIHNRPGQDPIEATDIHSSQDSPAHRHVRFAGFTEYDEEVHDVLRHDAGNNARSERRQHHPAQQEHRRARQPVQDATEEQRHVEETERHRRFTDRNSSSQPSVERNRQENIQTHRTEPAWQRTPPRIIQEGNRRLRDQGVRIIAEARARHRKEGFLRGVFGRR</sequence>
<gene>
    <name evidence="2" type="ORF">T310_5103</name>
</gene>